<dbReference type="RefSeq" id="WP_165871289.1">
    <property type="nucleotide sequence ID" value="NZ_JAJUHT010000016.1"/>
</dbReference>
<evidence type="ECO:0000313" key="3">
    <source>
        <dbReference type="Proteomes" id="UP000294614"/>
    </source>
</evidence>
<protein>
    <submittedName>
        <fullName evidence="2">Uncharacterized protein</fullName>
    </submittedName>
</protein>
<accession>A0A4R1K6W7</accession>
<evidence type="ECO:0000256" key="1">
    <source>
        <dbReference type="SAM" id="Phobius"/>
    </source>
</evidence>
<keyword evidence="1" id="KW-0472">Membrane</keyword>
<evidence type="ECO:0000313" key="2">
    <source>
        <dbReference type="EMBL" id="TCK59996.1"/>
    </source>
</evidence>
<proteinExistence type="predicted"/>
<name>A0A4R1K6W7_9BACT</name>
<sequence>MLIISGTFAWFTGILSAGSGGLIFLPVSALFLQTGIITPVTAIASLLSDSEKMLRYGNNACPVVLKASIPFTIVGAGLGVFLFSVSDLRVYAVFLFLFYLANSVYSHKFYGLGRIPVFFGSVISGYLGVTALNTSMTREEEGSFFVLCFMRGITMLSAYLMFGVLTADVLIYGIMAGIGALAGGYLGRRYFSGFQDRFLRFFVKASLIACIVIILAGQL</sequence>
<comment type="caution">
    <text evidence="2">The sequence shown here is derived from an EMBL/GenBank/DDBJ whole genome shotgun (WGS) entry which is preliminary data.</text>
</comment>
<dbReference type="EMBL" id="SMGG01000005">
    <property type="protein sequence ID" value="TCK59996.1"/>
    <property type="molecule type" value="Genomic_DNA"/>
</dbReference>
<feature type="transmembrane region" description="Helical" evidence="1">
    <location>
        <begin position="117"/>
        <end position="136"/>
    </location>
</feature>
<keyword evidence="3" id="KW-1185">Reference proteome</keyword>
<feature type="transmembrane region" description="Helical" evidence="1">
    <location>
        <begin position="60"/>
        <end position="82"/>
    </location>
</feature>
<gene>
    <name evidence="2" type="ORF">C8D98_2168</name>
</gene>
<reference evidence="2 3" key="1">
    <citation type="submission" date="2019-03" db="EMBL/GenBank/DDBJ databases">
        <title>Genomic Encyclopedia of Type Strains, Phase IV (KMG-IV): sequencing the most valuable type-strain genomes for metagenomic binning, comparative biology and taxonomic classification.</title>
        <authorList>
            <person name="Goeker M."/>
        </authorList>
    </citation>
    <scope>NUCLEOTIDE SEQUENCE [LARGE SCALE GENOMIC DNA]</scope>
    <source>
        <strain evidence="2 3">DSM 24984</strain>
    </source>
</reference>
<keyword evidence="1" id="KW-0812">Transmembrane</keyword>
<feature type="transmembrane region" description="Helical" evidence="1">
    <location>
        <begin position="198"/>
        <end position="217"/>
    </location>
</feature>
<dbReference type="AlphaFoldDB" id="A0A4R1K6W7"/>
<feature type="transmembrane region" description="Helical" evidence="1">
    <location>
        <begin position="142"/>
        <end position="162"/>
    </location>
</feature>
<organism evidence="2 3">
    <name type="scientific">Seleniivibrio woodruffii</name>
    <dbReference type="NCBI Taxonomy" id="1078050"/>
    <lineage>
        <taxon>Bacteria</taxon>
        <taxon>Pseudomonadati</taxon>
        <taxon>Deferribacterota</taxon>
        <taxon>Deferribacteres</taxon>
        <taxon>Deferribacterales</taxon>
        <taxon>Geovibrionaceae</taxon>
        <taxon>Seleniivibrio</taxon>
    </lineage>
</organism>
<keyword evidence="1" id="KW-1133">Transmembrane helix</keyword>
<feature type="transmembrane region" description="Helical" evidence="1">
    <location>
        <begin position="169"/>
        <end position="186"/>
    </location>
</feature>
<dbReference type="Proteomes" id="UP000294614">
    <property type="component" value="Unassembled WGS sequence"/>
</dbReference>